<evidence type="ECO:0000256" key="10">
    <source>
        <dbReference type="ARBA" id="ARBA00023237"/>
    </source>
</evidence>
<dbReference type="EMBL" id="JACHHT010000003">
    <property type="protein sequence ID" value="MBB6523258.1"/>
    <property type="molecule type" value="Genomic_DNA"/>
</dbReference>
<organism evidence="15 16">
    <name type="scientific">Pseudoteredinibacter isoporae</name>
    <dbReference type="NCBI Taxonomy" id="570281"/>
    <lineage>
        <taxon>Bacteria</taxon>
        <taxon>Pseudomonadati</taxon>
        <taxon>Pseudomonadota</taxon>
        <taxon>Gammaproteobacteria</taxon>
        <taxon>Cellvibrionales</taxon>
        <taxon>Cellvibrionaceae</taxon>
        <taxon>Pseudoteredinibacter</taxon>
    </lineage>
</organism>
<feature type="domain" description="TonB-dependent receptor plug" evidence="14">
    <location>
        <begin position="71"/>
        <end position="176"/>
    </location>
</feature>
<dbReference type="InterPro" id="IPR000531">
    <property type="entry name" value="Beta-barrel_TonB"/>
</dbReference>
<evidence type="ECO:0000256" key="1">
    <source>
        <dbReference type="ARBA" id="ARBA00004571"/>
    </source>
</evidence>
<dbReference type="PANTHER" id="PTHR32552">
    <property type="entry name" value="FERRICHROME IRON RECEPTOR-RELATED"/>
    <property type="match status" value="1"/>
</dbReference>
<dbReference type="Gene3D" id="2.40.170.20">
    <property type="entry name" value="TonB-dependent receptor, beta-barrel domain"/>
    <property type="match status" value="1"/>
</dbReference>
<evidence type="ECO:0000256" key="4">
    <source>
        <dbReference type="ARBA" id="ARBA00022496"/>
    </source>
</evidence>
<dbReference type="Pfam" id="PF00593">
    <property type="entry name" value="TonB_dep_Rec_b-barrel"/>
    <property type="match status" value="1"/>
</dbReference>
<keyword evidence="8 12" id="KW-0798">TonB box</keyword>
<accession>A0A7X0JW03</accession>
<dbReference type="RefSeq" id="WP_166843646.1">
    <property type="nucleotide sequence ID" value="NZ_JAAONY010000003.1"/>
</dbReference>
<comment type="caution">
    <text evidence="15">The sequence shown here is derived from an EMBL/GenBank/DDBJ whole genome shotgun (WGS) entry which is preliminary data.</text>
</comment>
<evidence type="ECO:0000259" key="13">
    <source>
        <dbReference type="Pfam" id="PF00593"/>
    </source>
</evidence>
<keyword evidence="7" id="KW-0406">Ion transport</keyword>
<dbReference type="InterPro" id="IPR039426">
    <property type="entry name" value="TonB-dep_rcpt-like"/>
</dbReference>
<evidence type="ECO:0000256" key="2">
    <source>
        <dbReference type="ARBA" id="ARBA00022448"/>
    </source>
</evidence>
<evidence type="ECO:0000256" key="7">
    <source>
        <dbReference type="ARBA" id="ARBA00023065"/>
    </source>
</evidence>
<evidence type="ECO:0000256" key="11">
    <source>
        <dbReference type="PROSITE-ProRule" id="PRU01360"/>
    </source>
</evidence>
<keyword evidence="4" id="KW-0410">Iron transport</keyword>
<keyword evidence="6" id="KW-0408">Iron</keyword>
<keyword evidence="9 11" id="KW-0472">Membrane</keyword>
<gene>
    <name evidence="15" type="ORF">HNR48_003560</name>
</gene>
<sequence length="755" mass="83578">MIATTHSVAKQEQTNHLPKLARPSRKTLYLAVFTTLLTNTLEASNALPASSNNIELEEVVVLARKIEENSQRVPISITALSADFIKQAGIKNVTDTLSFTPGATFFSSSPLEQQYSIRGVSSGSEGAASESSVLVMQDGEVLARDFMRSAAYFDVAQIEVLRGPQGISYGKNATGGLVHILSKRPHDELEAELTLGLGNYNNRTFEGFINSPLAGNLSGRFSLSHSERDGYSTDIVTNKDLDHWQSTGMRAQLLYQSDEDLEVHLRAHWMDEEGGQTPRKNFDVNSPYSSPLGTSYTEVSPDPWTVSNSQNLDFGTTRTIQGFNIQFSKQFEALSLTSISTYRDAEAKMIRDGFGTPDDLFFSTSLDDAETFSQEVRLDNSLSDNAVHWLTGLYFSKDKHHRIEDRTLAAAPIAGGTLETQDYIDQSSDNSGFGLFAEFKIDLSERTTLSLGARYSIDEKEFSLNHRSNGALSFAFLDEPSPITVNAKERWNATTASASLSYELSSNAMIYSKVSTGYKGGGFNGEATTASSAMTPFDEENVLNMEFGIKSELWDNRLRLNVAAFNLDYTDIQVEAFPDGAAAPIIDNAGEANIKGVELDTQIALTENISLVSGLAWYDHEYKEYVKDDVDLRGNKIANVPDWTFNLSALYEYELSSGDTLLARVDYNTRSDIFDDPENWDRGDGGRNGLRERVDLLNARLAWISSSDRWEIDIWVKNLLDEAEVVNVGPQFFLSQRPVVYGAPRTAGMSFSFRI</sequence>
<protein>
    <submittedName>
        <fullName evidence="15">Iron complex outermembrane receptor protein</fullName>
    </submittedName>
</protein>
<dbReference type="InterPro" id="IPR036942">
    <property type="entry name" value="Beta-barrel_TonB_sf"/>
</dbReference>
<keyword evidence="3 11" id="KW-1134">Transmembrane beta strand</keyword>
<keyword evidence="5 11" id="KW-0812">Transmembrane</keyword>
<dbReference type="AlphaFoldDB" id="A0A7X0JW03"/>
<dbReference type="GO" id="GO:0009279">
    <property type="term" value="C:cell outer membrane"/>
    <property type="evidence" value="ECO:0007669"/>
    <property type="project" value="UniProtKB-SubCell"/>
</dbReference>
<evidence type="ECO:0000256" key="6">
    <source>
        <dbReference type="ARBA" id="ARBA00023004"/>
    </source>
</evidence>
<dbReference type="Proteomes" id="UP000528457">
    <property type="component" value="Unassembled WGS sequence"/>
</dbReference>
<comment type="similarity">
    <text evidence="11 12">Belongs to the TonB-dependent receptor family.</text>
</comment>
<dbReference type="PROSITE" id="PS52016">
    <property type="entry name" value="TONB_DEPENDENT_REC_3"/>
    <property type="match status" value="1"/>
</dbReference>
<evidence type="ECO:0000256" key="9">
    <source>
        <dbReference type="ARBA" id="ARBA00023136"/>
    </source>
</evidence>
<dbReference type="InParanoid" id="A0A7X0JW03"/>
<keyword evidence="10 11" id="KW-0998">Cell outer membrane</keyword>
<dbReference type="Pfam" id="PF07715">
    <property type="entry name" value="Plug"/>
    <property type="match status" value="1"/>
</dbReference>
<evidence type="ECO:0000313" key="15">
    <source>
        <dbReference type="EMBL" id="MBB6523258.1"/>
    </source>
</evidence>
<comment type="subcellular location">
    <subcellularLocation>
        <location evidence="1 11">Cell outer membrane</location>
        <topology evidence="1 11">Multi-pass membrane protein</topology>
    </subcellularLocation>
</comment>
<proteinExistence type="inferred from homology"/>
<dbReference type="PANTHER" id="PTHR32552:SF81">
    <property type="entry name" value="TONB-DEPENDENT OUTER MEMBRANE RECEPTOR"/>
    <property type="match status" value="1"/>
</dbReference>
<reference evidence="15 16" key="1">
    <citation type="submission" date="2020-08" db="EMBL/GenBank/DDBJ databases">
        <title>Genomic Encyclopedia of Type Strains, Phase IV (KMG-IV): sequencing the most valuable type-strain genomes for metagenomic binning, comparative biology and taxonomic classification.</title>
        <authorList>
            <person name="Goeker M."/>
        </authorList>
    </citation>
    <scope>NUCLEOTIDE SEQUENCE [LARGE SCALE GENOMIC DNA]</scope>
    <source>
        <strain evidence="15 16">DSM 22368</strain>
    </source>
</reference>
<dbReference type="InterPro" id="IPR012910">
    <property type="entry name" value="Plug_dom"/>
</dbReference>
<evidence type="ECO:0000256" key="3">
    <source>
        <dbReference type="ARBA" id="ARBA00022452"/>
    </source>
</evidence>
<dbReference type="GO" id="GO:0006826">
    <property type="term" value="P:iron ion transport"/>
    <property type="evidence" value="ECO:0007669"/>
    <property type="project" value="UniProtKB-KW"/>
</dbReference>
<dbReference type="SUPFAM" id="SSF56935">
    <property type="entry name" value="Porins"/>
    <property type="match status" value="1"/>
</dbReference>
<name>A0A7X0JW03_9GAMM</name>
<evidence type="ECO:0000313" key="16">
    <source>
        <dbReference type="Proteomes" id="UP000528457"/>
    </source>
</evidence>
<evidence type="ECO:0000256" key="8">
    <source>
        <dbReference type="ARBA" id="ARBA00023077"/>
    </source>
</evidence>
<keyword evidence="15" id="KW-0675">Receptor</keyword>
<keyword evidence="16" id="KW-1185">Reference proteome</keyword>
<keyword evidence="2 11" id="KW-0813">Transport</keyword>
<evidence type="ECO:0000256" key="5">
    <source>
        <dbReference type="ARBA" id="ARBA00022692"/>
    </source>
</evidence>
<evidence type="ECO:0000256" key="12">
    <source>
        <dbReference type="RuleBase" id="RU003357"/>
    </source>
</evidence>
<feature type="domain" description="TonB-dependent receptor-like beta-barrel" evidence="13">
    <location>
        <begin position="284"/>
        <end position="719"/>
    </location>
</feature>
<evidence type="ECO:0000259" key="14">
    <source>
        <dbReference type="Pfam" id="PF07715"/>
    </source>
</evidence>